<proteinExistence type="predicted"/>
<accession>A0A5E4M5K8</accession>
<evidence type="ECO:0000313" key="3">
    <source>
        <dbReference type="Proteomes" id="UP000325440"/>
    </source>
</evidence>
<gene>
    <name evidence="2" type="ORF">CINCED_3A000370</name>
</gene>
<feature type="compositionally biased region" description="Polar residues" evidence="1">
    <location>
        <begin position="35"/>
        <end position="45"/>
    </location>
</feature>
<organism evidence="2 3">
    <name type="scientific">Cinara cedri</name>
    <dbReference type="NCBI Taxonomy" id="506608"/>
    <lineage>
        <taxon>Eukaryota</taxon>
        <taxon>Metazoa</taxon>
        <taxon>Ecdysozoa</taxon>
        <taxon>Arthropoda</taxon>
        <taxon>Hexapoda</taxon>
        <taxon>Insecta</taxon>
        <taxon>Pterygota</taxon>
        <taxon>Neoptera</taxon>
        <taxon>Paraneoptera</taxon>
        <taxon>Hemiptera</taxon>
        <taxon>Sternorrhyncha</taxon>
        <taxon>Aphidomorpha</taxon>
        <taxon>Aphidoidea</taxon>
        <taxon>Aphididae</taxon>
        <taxon>Lachninae</taxon>
        <taxon>Cinara</taxon>
    </lineage>
</organism>
<dbReference type="AlphaFoldDB" id="A0A5E4M5K8"/>
<dbReference type="Proteomes" id="UP000325440">
    <property type="component" value="Unassembled WGS sequence"/>
</dbReference>
<reference evidence="2 3" key="1">
    <citation type="submission" date="2019-08" db="EMBL/GenBank/DDBJ databases">
        <authorList>
            <person name="Alioto T."/>
            <person name="Alioto T."/>
            <person name="Gomez Garrido J."/>
        </authorList>
    </citation>
    <scope>NUCLEOTIDE SEQUENCE [LARGE SCALE GENOMIC DNA]</scope>
</reference>
<evidence type="ECO:0000256" key="1">
    <source>
        <dbReference type="SAM" id="MobiDB-lite"/>
    </source>
</evidence>
<keyword evidence="3" id="KW-1185">Reference proteome</keyword>
<feature type="compositionally biased region" description="Polar residues" evidence="1">
    <location>
        <begin position="1"/>
        <end position="26"/>
    </location>
</feature>
<dbReference type="EMBL" id="CABPRJ010000036">
    <property type="protein sequence ID" value="VVC26525.1"/>
    <property type="molecule type" value="Genomic_DNA"/>
</dbReference>
<feature type="compositionally biased region" description="Polar residues" evidence="1">
    <location>
        <begin position="61"/>
        <end position="96"/>
    </location>
</feature>
<name>A0A5E4M5K8_9HEMI</name>
<protein>
    <submittedName>
        <fullName evidence="2">Uncharacterized protein</fullName>
    </submittedName>
</protein>
<sequence>MDTNTTVVYSVTVRCTTRANSSSIDNSTEKKRQRSPSPTDNVPSKQSKKSPKRDGELQPQLAVSPSRSPTSATYRSASPSYSQNASHSYNDTDASSIHSSYNEQILINCDPANDVGYEADDETDDETVSLMSPSLRYASPPPDLSTGRSLYELLMSASDLTDGDFDDDSAYSSSSSPLLYPTSERHLENPINVPGPQSTGFNAPSLYNSMLPSSYSMAYWPYDLASSSYTPMSPTDDDHILISSDDDHILISSDDDHILISSGDEGDVYPYDV</sequence>
<evidence type="ECO:0000313" key="2">
    <source>
        <dbReference type="EMBL" id="VVC26525.1"/>
    </source>
</evidence>
<feature type="region of interest" description="Disordered" evidence="1">
    <location>
        <begin position="1"/>
        <end position="96"/>
    </location>
</feature>